<sequence length="298" mass="34103">MDPYQFLQSEESNAWHKTVMFAPEVLDEVMALKSIFCNPKEFCLVNPSSFDVLEKISGPISFKISVSCVVGRDLSEGNSPVSIVVEMTVVISDEYPQKLPEISLSCAEMSKKDLNSLRKNLLEFANDIRRSSSEPMIMELVLWLQENTKAFLCFDNTSAASQCTNGGYCADKIMILLKIDHMRSKNRYIKTITRWIKELNLTGRLFLLNAFIFLLLTGDASDVKEYLRKHKTCNVDVDSSGKPCKERMMNVLVQEQAPRDLRISDFDKEECKSASQLKERFMELQLEDLFKEHINPLL</sequence>
<dbReference type="Gene3D" id="3.10.110.10">
    <property type="entry name" value="Ubiquitin Conjugating Enzyme"/>
    <property type="match status" value="1"/>
</dbReference>
<dbReference type="CDD" id="cd24164">
    <property type="entry name" value="RWDD3_C"/>
    <property type="match status" value="1"/>
</dbReference>
<dbReference type="InterPro" id="IPR006575">
    <property type="entry name" value="RWD_dom"/>
</dbReference>
<dbReference type="PANTHER" id="PTHR15628:SF1">
    <property type="entry name" value="RWD DOMAIN-CONTAINING PROTEIN 3"/>
    <property type="match status" value="1"/>
</dbReference>
<dbReference type="GO" id="GO:0010468">
    <property type="term" value="P:regulation of gene expression"/>
    <property type="evidence" value="ECO:0007669"/>
    <property type="project" value="UniProtKB-ARBA"/>
</dbReference>
<dbReference type="CDD" id="cd23819">
    <property type="entry name" value="RWD_RWDD3"/>
    <property type="match status" value="1"/>
</dbReference>
<comment type="subcellular location">
    <subcellularLocation>
        <location evidence="2">Cytoplasm</location>
    </subcellularLocation>
    <subcellularLocation>
        <location evidence="1">Nucleus</location>
    </subcellularLocation>
</comment>
<evidence type="ECO:0000256" key="4">
    <source>
        <dbReference type="ARBA" id="ARBA00022490"/>
    </source>
</evidence>
<organism evidence="7 8">
    <name type="scientific">Pocillopora damicornis</name>
    <name type="common">Cauliflower coral</name>
    <name type="synonym">Millepora damicornis</name>
    <dbReference type="NCBI Taxonomy" id="46731"/>
    <lineage>
        <taxon>Eukaryota</taxon>
        <taxon>Metazoa</taxon>
        <taxon>Cnidaria</taxon>
        <taxon>Anthozoa</taxon>
        <taxon>Hexacorallia</taxon>
        <taxon>Scleractinia</taxon>
        <taxon>Astrocoeniina</taxon>
        <taxon>Pocilloporidae</taxon>
        <taxon>Pocillopora</taxon>
    </lineage>
</organism>
<gene>
    <name evidence="7" type="ORF">pdam_00013239</name>
</gene>
<dbReference type="PANTHER" id="PTHR15628">
    <property type="entry name" value="RWD DOMAIN-CONTAINING PROTEIN 3"/>
    <property type="match status" value="1"/>
</dbReference>
<dbReference type="FunFam" id="3.10.110.10:FF:000050">
    <property type="entry name" value="eIF-2-alpha kinase GCN2"/>
    <property type="match status" value="1"/>
</dbReference>
<dbReference type="STRING" id="46731.A0A3M6TIS0"/>
<dbReference type="AlphaFoldDB" id="A0A3M6TIS0"/>
<dbReference type="Proteomes" id="UP000275408">
    <property type="component" value="Unassembled WGS sequence"/>
</dbReference>
<comment type="caution">
    <text evidence="7">The sequence shown here is derived from an EMBL/GenBank/DDBJ whole genome shotgun (WGS) entry which is preliminary data.</text>
</comment>
<evidence type="ECO:0000256" key="5">
    <source>
        <dbReference type="ARBA" id="ARBA00023242"/>
    </source>
</evidence>
<accession>A0A3M6TIS0</accession>
<evidence type="ECO:0000256" key="3">
    <source>
        <dbReference type="ARBA" id="ARBA00015444"/>
    </source>
</evidence>
<keyword evidence="8" id="KW-1185">Reference proteome</keyword>
<dbReference type="GO" id="GO:0005737">
    <property type="term" value="C:cytoplasm"/>
    <property type="evidence" value="ECO:0007669"/>
    <property type="project" value="UniProtKB-SubCell"/>
</dbReference>
<dbReference type="GO" id="GO:0033554">
    <property type="term" value="P:cellular response to stress"/>
    <property type="evidence" value="ECO:0007669"/>
    <property type="project" value="UniProtKB-ARBA"/>
</dbReference>
<dbReference type="InterPro" id="IPR016135">
    <property type="entry name" value="UBQ-conjugating_enzyme/RWD"/>
</dbReference>
<dbReference type="SUPFAM" id="SSF54495">
    <property type="entry name" value="UBC-like"/>
    <property type="match status" value="1"/>
</dbReference>
<dbReference type="Pfam" id="PF05773">
    <property type="entry name" value="RWD"/>
    <property type="match status" value="1"/>
</dbReference>
<protein>
    <recommendedName>
        <fullName evidence="3">RWD domain-containing protein 3</fullName>
    </recommendedName>
</protein>
<evidence type="ECO:0000256" key="2">
    <source>
        <dbReference type="ARBA" id="ARBA00004496"/>
    </source>
</evidence>
<dbReference type="EMBL" id="RCHS01003518">
    <property type="protein sequence ID" value="RMX41209.1"/>
    <property type="molecule type" value="Genomic_DNA"/>
</dbReference>
<keyword evidence="5" id="KW-0539">Nucleus</keyword>
<dbReference type="OrthoDB" id="167315at2759"/>
<dbReference type="GO" id="GO:0033235">
    <property type="term" value="P:positive regulation of protein sumoylation"/>
    <property type="evidence" value="ECO:0007669"/>
    <property type="project" value="InterPro"/>
</dbReference>
<dbReference type="PROSITE" id="PS50908">
    <property type="entry name" value="RWD"/>
    <property type="match status" value="1"/>
</dbReference>
<evidence type="ECO:0000256" key="1">
    <source>
        <dbReference type="ARBA" id="ARBA00004123"/>
    </source>
</evidence>
<keyword evidence="4" id="KW-0963">Cytoplasm</keyword>
<proteinExistence type="predicted"/>
<dbReference type="SMART" id="SM00591">
    <property type="entry name" value="RWD"/>
    <property type="match status" value="1"/>
</dbReference>
<dbReference type="GO" id="GO:1902073">
    <property type="term" value="P:positive regulation of hypoxia-inducible factor-1alpha signaling pathway"/>
    <property type="evidence" value="ECO:0007669"/>
    <property type="project" value="InterPro"/>
</dbReference>
<dbReference type="InterPro" id="IPR038840">
    <property type="entry name" value="RWDD3"/>
</dbReference>
<dbReference type="GO" id="GO:0005634">
    <property type="term" value="C:nucleus"/>
    <property type="evidence" value="ECO:0007669"/>
    <property type="project" value="UniProtKB-SubCell"/>
</dbReference>
<evidence type="ECO:0000313" key="8">
    <source>
        <dbReference type="Proteomes" id="UP000275408"/>
    </source>
</evidence>
<evidence type="ECO:0000313" key="7">
    <source>
        <dbReference type="EMBL" id="RMX41209.1"/>
    </source>
</evidence>
<evidence type="ECO:0000259" key="6">
    <source>
        <dbReference type="PROSITE" id="PS50908"/>
    </source>
</evidence>
<feature type="domain" description="RWD" evidence="6">
    <location>
        <begin position="27"/>
        <end position="151"/>
    </location>
</feature>
<reference evidence="7 8" key="1">
    <citation type="journal article" date="2018" name="Sci. Rep.">
        <title>Comparative analysis of the Pocillopora damicornis genome highlights role of immune system in coral evolution.</title>
        <authorList>
            <person name="Cunning R."/>
            <person name="Bay R.A."/>
            <person name="Gillette P."/>
            <person name="Baker A.C."/>
            <person name="Traylor-Knowles N."/>
        </authorList>
    </citation>
    <scope>NUCLEOTIDE SEQUENCE [LARGE SCALE GENOMIC DNA]</scope>
    <source>
        <strain evidence="7">RSMAS</strain>
        <tissue evidence="7">Whole animal</tissue>
    </source>
</reference>
<name>A0A3M6TIS0_POCDA</name>